<organism evidence="2 3">
    <name type="scientific">Romanomermis culicivorax</name>
    <name type="common">Nematode worm</name>
    <dbReference type="NCBI Taxonomy" id="13658"/>
    <lineage>
        <taxon>Eukaryota</taxon>
        <taxon>Metazoa</taxon>
        <taxon>Ecdysozoa</taxon>
        <taxon>Nematoda</taxon>
        <taxon>Enoplea</taxon>
        <taxon>Dorylaimia</taxon>
        <taxon>Mermithida</taxon>
        <taxon>Mermithoidea</taxon>
        <taxon>Mermithidae</taxon>
        <taxon>Romanomermis</taxon>
    </lineage>
</organism>
<feature type="repeat" description="TPR" evidence="1">
    <location>
        <begin position="22"/>
        <end position="55"/>
    </location>
</feature>
<evidence type="ECO:0000313" key="2">
    <source>
        <dbReference type="Proteomes" id="UP000887565"/>
    </source>
</evidence>
<dbReference type="PROSITE" id="PS50005">
    <property type="entry name" value="TPR"/>
    <property type="match status" value="1"/>
</dbReference>
<name>A0A915KPY4_ROMCU</name>
<protein>
    <submittedName>
        <fullName evidence="3">Uncharacterized protein</fullName>
    </submittedName>
</protein>
<dbReference type="InterPro" id="IPR019734">
    <property type="entry name" value="TPR_rpt"/>
</dbReference>
<proteinExistence type="predicted"/>
<keyword evidence="1" id="KW-0802">TPR repeat</keyword>
<evidence type="ECO:0000256" key="1">
    <source>
        <dbReference type="PROSITE-ProRule" id="PRU00339"/>
    </source>
</evidence>
<dbReference type="Gene3D" id="1.25.40.10">
    <property type="entry name" value="Tetratricopeptide repeat domain"/>
    <property type="match status" value="1"/>
</dbReference>
<dbReference type="AlphaFoldDB" id="A0A915KPY4"/>
<reference evidence="3" key="1">
    <citation type="submission" date="2022-11" db="UniProtKB">
        <authorList>
            <consortium name="WormBaseParasite"/>
        </authorList>
    </citation>
    <scope>IDENTIFICATION</scope>
</reference>
<dbReference type="InterPro" id="IPR011990">
    <property type="entry name" value="TPR-like_helical_dom_sf"/>
</dbReference>
<dbReference type="SUPFAM" id="SSF48452">
    <property type="entry name" value="TPR-like"/>
    <property type="match status" value="1"/>
</dbReference>
<keyword evidence="2" id="KW-1185">Reference proteome</keyword>
<accession>A0A915KPY4</accession>
<sequence>MSSTIKESTKCIAGNWSKLDDSEELRREGNELYDQGKYEEAYEIYGRALKLIPMAKRIPATFVPLEPIQAFILRCQELAAKCFNNMA</sequence>
<evidence type="ECO:0000313" key="3">
    <source>
        <dbReference type="WBParaSite" id="nRc.2.0.1.t40529-RA"/>
    </source>
</evidence>
<dbReference type="WBParaSite" id="nRc.2.0.1.t40529-RA">
    <property type="protein sequence ID" value="nRc.2.0.1.t40529-RA"/>
    <property type="gene ID" value="nRc.2.0.1.g40529"/>
</dbReference>
<dbReference type="Proteomes" id="UP000887565">
    <property type="component" value="Unplaced"/>
</dbReference>